<dbReference type="PANTHER" id="PTHR48098:SF6">
    <property type="entry name" value="FERRI-BACILLIBACTIN ESTERASE BESA"/>
    <property type="match status" value="1"/>
</dbReference>
<name>A0A553E6W2_9FLAO</name>
<evidence type="ECO:0000313" key="3">
    <source>
        <dbReference type="Proteomes" id="UP000316371"/>
    </source>
</evidence>
<sequence length="269" mass="30676">MIRPLLLFFLFWATIPICIAQESTASKQVSTFTIAAPQLGTAKKIWLYLPLDYAKTTKKYPVIYMHDAQNLFDAKTSFVGEWNIDEKLDSLKAQVIIVGIEHGNENRLAELTPFKNEKYGGGKGDLYLDFIVNTLKPQIDATYRTKPDKKHTGIMGSSLGGLTSFYATLQYPAVFGKAGVFSPSFWINRNAIFELAENTKKMQTKYYFLCGDSEGDEDMVRDLNKMEYLINTKRCYCLNLNRKVIVKGGQHNEKLWRDGFVKAILWLGY</sequence>
<feature type="chain" id="PRO_5022111104" evidence="1">
    <location>
        <begin position="21"/>
        <end position="269"/>
    </location>
</feature>
<organism evidence="2 3">
    <name type="scientific">Flavobacterium restrictum</name>
    <dbReference type="NCBI Taxonomy" id="2594428"/>
    <lineage>
        <taxon>Bacteria</taxon>
        <taxon>Pseudomonadati</taxon>
        <taxon>Bacteroidota</taxon>
        <taxon>Flavobacteriia</taxon>
        <taxon>Flavobacteriales</taxon>
        <taxon>Flavobacteriaceae</taxon>
        <taxon>Flavobacterium</taxon>
    </lineage>
</organism>
<gene>
    <name evidence="2" type="ORF">FNW21_05660</name>
</gene>
<dbReference type="RefSeq" id="WP_144255771.1">
    <property type="nucleotide sequence ID" value="NZ_VJZT01000004.1"/>
</dbReference>
<reference evidence="2 3" key="1">
    <citation type="submission" date="2019-07" db="EMBL/GenBank/DDBJ databases">
        <title>Novel species of Flavobacterium.</title>
        <authorList>
            <person name="Liu Q."/>
            <person name="Xin Y.-H."/>
        </authorList>
    </citation>
    <scope>NUCLEOTIDE SEQUENCE [LARGE SCALE GENOMIC DNA]</scope>
    <source>
        <strain evidence="2 3">LB1R34</strain>
    </source>
</reference>
<dbReference type="Pfam" id="PF00756">
    <property type="entry name" value="Esterase"/>
    <property type="match status" value="1"/>
</dbReference>
<feature type="signal peptide" evidence="1">
    <location>
        <begin position="1"/>
        <end position="20"/>
    </location>
</feature>
<dbReference type="Proteomes" id="UP000316371">
    <property type="component" value="Unassembled WGS sequence"/>
</dbReference>
<dbReference type="PANTHER" id="PTHR48098">
    <property type="entry name" value="ENTEROCHELIN ESTERASE-RELATED"/>
    <property type="match status" value="1"/>
</dbReference>
<evidence type="ECO:0000256" key="1">
    <source>
        <dbReference type="SAM" id="SignalP"/>
    </source>
</evidence>
<comment type="caution">
    <text evidence="2">The sequence shown here is derived from an EMBL/GenBank/DDBJ whole genome shotgun (WGS) entry which is preliminary data.</text>
</comment>
<accession>A0A553E6W2</accession>
<protein>
    <submittedName>
        <fullName evidence="2">Alpha/beta hydrolase</fullName>
    </submittedName>
</protein>
<keyword evidence="2" id="KW-0378">Hydrolase</keyword>
<keyword evidence="1" id="KW-0732">Signal</keyword>
<keyword evidence="3" id="KW-1185">Reference proteome</keyword>
<dbReference type="InterPro" id="IPR050583">
    <property type="entry name" value="Mycobacterial_A85_antigen"/>
</dbReference>
<dbReference type="InterPro" id="IPR000801">
    <property type="entry name" value="Esterase-like"/>
</dbReference>
<evidence type="ECO:0000313" key="2">
    <source>
        <dbReference type="EMBL" id="TRX40787.1"/>
    </source>
</evidence>
<dbReference type="InterPro" id="IPR029058">
    <property type="entry name" value="AB_hydrolase_fold"/>
</dbReference>
<dbReference type="OrthoDB" id="9784036at2"/>
<proteinExistence type="predicted"/>
<dbReference type="SUPFAM" id="SSF53474">
    <property type="entry name" value="alpha/beta-Hydrolases"/>
    <property type="match status" value="1"/>
</dbReference>
<dbReference type="GO" id="GO:0016787">
    <property type="term" value="F:hydrolase activity"/>
    <property type="evidence" value="ECO:0007669"/>
    <property type="project" value="UniProtKB-KW"/>
</dbReference>
<dbReference type="Gene3D" id="3.40.50.1820">
    <property type="entry name" value="alpha/beta hydrolase"/>
    <property type="match status" value="1"/>
</dbReference>
<dbReference type="EMBL" id="VJZT01000004">
    <property type="protein sequence ID" value="TRX40787.1"/>
    <property type="molecule type" value="Genomic_DNA"/>
</dbReference>
<dbReference type="AlphaFoldDB" id="A0A553E6W2"/>